<dbReference type="InterPro" id="IPR004960">
    <property type="entry name" value="LipA_acyltrans"/>
</dbReference>
<evidence type="ECO:0000313" key="11">
    <source>
        <dbReference type="Proteomes" id="UP001253595"/>
    </source>
</evidence>
<dbReference type="Pfam" id="PF03279">
    <property type="entry name" value="Lip_A_acyltrans"/>
    <property type="match status" value="1"/>
</dbReference>
<dbReference type="InterPro" id="IPR011920">
    <property type="entry name" value="Lipid_A_LpxL_LpxP"/>
</dbReference>
<evidence type="ECO:0000256" key="9">
    <source>
        <dbReference type="HAMAP-Rule" id="MF_01942"/>
    </source>
</evidence>
<accession>A0ABU1V3M0</accession>
<comment type="pathway">
    <text evidence="9">Glycolipid biosynthesis; KDO(2)-lipid A biosynthesis; KDO(2)-lipid A from CMP-3-deoxy-D-manno-octulosonate and lipid IV(A): step 3/4.</text>
</comment>
<organism evidence="10 11">
    <name type="scientific">Cellvibrio fibrivorans</name>
    <dbReference type="NCBI Taxonomy" id="126350"/>
    <lineage>
        <taxon>Bacteria</taxon>
        <taxon>Pseudomonadati</taxon>
        <taxon>Pseudomonadota</taxon>
        <taxon>Gammaproteobacteria</taxon>
        <taxon>Cellvibrionales</taxon>
        <taxon>Cellvibrionaceae</taxon>
        <taxon>Cellvibrio</taxon>
    </lineage>
</organism>
<dbReference type="HAMAP" id="MF_01942">
    <property type="entry name" value="Lipid_A_LpxL_LpxP"/>
    <property type="match status" value="1"/>
</dbReference>
<comment type="catalytic activity">
    <reaction evidence="9">
        <text>an alpha-Kdo-(2-&gt;4)-alpha-Kdo-(2-&gt;6)-lipid IVA + a fatty acyl-[ACP] = an alpha-Kdo-(2-&gt;4)-alpha-Kdo-(2-&gt;6)-(acyl)-lipid IVA + holo-[ACP]</text>
        <dbReference type="Rhea" id="RHEA:69396"/>
        <dbReference type="Rhea" id="RHEA-COMP:9685"/>
        <dbReference type="Rhea" id="RHEA-COMP:14125"/>
        <dbReference type="ChEBI" id="CHEBI:64479"/>
        <dbReference type="ChEBI" id="CHEBI:138651"/>
        <dbReference type="ChEBI" id="CHEBI:176429"/>
        <dbReference type="ChEBI" id="CHEBI:176430"/>
        <dbReference type="EC" id="2.3.1.241"/>
    </reaction>
</comment>
<dbReference type="PANTHER" id="PTHR30606">
    <property type="entry name" value="LIPID A BIOSYNTHESIS LAUROYL ACYLTRANSFERASE"/>
    <property type="match status" value="1"/>
</dbReference>
<feature type="short sequence motif" description="HXXXXD motif" evidence="9">
    <location>
        <begin position="134"/>
        <end position="139"/>
    </location>
</feature>
<keyword evidence="8 9" id="KW-0012">Acyltransferase</keyword>
<dbReference type="Proteomes" id="UP001253595">
    <property type="component" value="Unassembled WGS sequence"/>
</dbReference>
<gene>
    <name evidence="9" type="primary">lpxL</name>
    <name evidence="10" type="ORF">J2X05_004052</name>
</gene>
<proteinExistence type="inferred from homology"/>
<evidence type="ECO:0000313" key="10">
    <source>
        <dbReference type="EMBL" id="MDR7092014.1"/>
    </source>
</evidence>
<dbReference type="CDD" id="cd07984">
    <property type="entry name" value="LPLAT_LABLAT-like"/>
    <property type="match status" value="1"/>
</dbReference>
<keyword evidence="1 9" id="KW-1003">Cell membrane</keyword>
<evidence type="ECO:0000256" key="4">
    <source>
        <dbReference type="ARBA" id="ARBA00022692"/>
    </source>
</evidence>
<evidence type="ECO:0000256" key="6">
    <source>
        <dbReference type="ARBA" id="ARBA00022989"/>
    </source>
</evidence>
<dbReference type="PANTHER" id="PTHR30606:SF9">
    <property type="entry name" value="LIPID A BIOSYNTHESIS LAUROYLTRANSFERASE"/>
    <property type="match status" value="1"/>
</dbReference>
<evidence type="ECO:0000256" key="8">
    <source>
        <dbReference type="ARBA" id="ARBA00023315"/>
    </source>
</evidence>
<comment type="subcellular location">
    <subcellularLocation>
        <location evidence="9">Cell inner membrane</location>
        <topology evidence="9">Single-pass membrane protein</topology>
    </subcellularLocation>
</comment>
<dbReference type="RefSeq" id="WP_310075920.1">
    <property type="nucleotide sequence ID" value="NZ_JAVDVX010000009.1"/>
</dbReference>
<dbReference type="PIRSF" id="PIRSF026649">
    <property type="entry name" value="MsbB"/>
    <property type="match status" value="1"/>
</dbReference>
<keyword evidence="3 9" id="KW-0808">Transferase</keyword>
<evidence type="ECO:0000256" key="2">
    <source>
        <dbReference type="ARBA" id="ARBA00022519"/>
    </source>
</evidence>
<evidence type="ECO:0000256" key="1">
    <source>
        <dbReference type="ARBA" id="ARBA00022475"/>
    </source>
</evidence>
<keyword evidence="7 9" id="KW-0472">Membrane</keyword>
<comment type="similarity">
    <text evidence="9">Belongs to the LpxL/LpxM/LpxP family.</text>
</comment>
<evidence type="ECO:0000256" key="3">
    <source>
        <dbReference type="ARBA" id="ARBA00022679"/>
    </source>
</evidence>
<comment type="pathway">
    <text evidence="9">Bacterial outer membrane biogenesis; lipopolysaccharide biosynthesis.</text>
</comment>
<feature type="transmembrane region" description="Helical" evidence="9">
    <location>
        <begin position="22"/>
        <end position="50"/>
    </location>
</feature>
<comment type="function">
    <text evidence="9">Catalyzes the transfer of an acyl chain from an acyl-[acyl-carrier-protein] (ACP) to a Kdo(2)-lipid IV(A) to form a Kdo(2)-(acyl)-lipid IV(A).</text>
</comment>
<protein>
    <recommendedName>
        <fullName evidence="9">Lipid A biosynthesis acyltransferase</fullName>
        <ecNumber evidence="9">2.3.1.241</ecNumber>
    </recommendedName>
    <alternativeName>
        <fullName evidence="9">Kdo(2)-lipid IV(A) acyltransferase</fullName>
    </alternativeName>
</protein>
<dbReference type="EMBL" id="JAVDVX010000009">
    <property type="protein sequence ID" value="MDR7092014.1"/>
    <property type="molecule type" value="Genomic_DNA"/>
</dbReference>
<keyword evidence="4 9" id="KW-0812">Transmembrane</keyword>
<keyword evidence="11" id="KW-1185">Reference proteome</keyword>
<dbReference type="NCBIfam" id="TIGR02207">
    <property type="entry name" value="lipid_A_htrB"/>
    <property type="match status" value="1"/>
</dbReference>
<evidence type="ECO:0000256" key="7">
    <source>
        <dbReference type="ARBA" id="ARBA00023136"/>
    </source>
</evidence>
<name>A0ABU1V3M0_9GAMM</name>
<dbReference type="GO" id="GO:0008913">
    <property type="term" value="F:Kdo2-lipid IVA acyltransferase activity"/>
    <property type="evidence" value="ECO:0007669"/>
    <property type="project" value="UniProtKB-EC"/>
</dbReference>
<evidence type="ECO:0000256" key="5">
    <source>
        <dbReference type="ARBA" id="ARBA00022985"/>
    </source>
</evidence>
<reference evidence="10 11" key="1">
    <citation type="submission" date="2023-07" db="EMBL/GenBank/DDBJ databases">
        <title>Sorghum-associated microbial communities from plants grown in Nebraska, USA.</title>
        <authorList>
            <person name="Schachtman D."/>
        </authorList>
    </citation>
    <scope>NUCLEOTIDE SEQUENCE [LARGE SCALE GENOMIC DNA]</scope>
    <source>
        <strain evidence="10 11">BE190</strain>
    </source>
</reference>
<keyword evidence="2 9" id="KW-0997">Cell inner membrane</keyword>
<keyword evidence="6 9" id="KW-1133">Transmembrane helix</keyword>
<dbReference type="EC" id="2.3.1.241" evidence="9"/>
<sequence>MDKHSSPEFHSSFYGPRYWPTWLLLAFFRICALLPVSFNVAIGRFIGVLFNLLAPSRRRIAETNIALCFPELDAQAQKKIVDGVIRNCGISIMESAMALWGQENKLRDRHTVEGLEHLAAAKANGQGALLVGCHFTTMDPAGRVFAYHAEAHMLYRKDPNPLLAYELIKAREKYLTSAIVFSDTRQLIKKLRQGEAVWYAPDQDYGKDQSVFAPFFGIPAATVLGTARIAQLGRAVVLPYAHYREDNGHYKLIFGPPLDNFPSGDDVVDATRINKIIEDMVRVKPDQYLWVHRRFKTRPPGEPGLYKKKK</sequence>
<comment type="caution">
    <text evidence="10">The sequence shown here is derived from an EMBL/GenBank/DDBJ whole genome shotgun (WGS) entry which is preliminary data.</text>
</comment>
<keyword evidence="5 9" id="KW-0448">Lipopolysaccharide biosynthesis</keyword>